<evidence type="ECO:0000259" key="1">
    <source>
        <dbReference type="Pfam" id="PF13799"/>
    </source>
</evidence>
<protein>
    <submittedName>
        <fullName evidence="2">DUF4183 domain-containing protein</fullName>
    </submittedName>
</protein>
<proteinExistence type="predicted"/>
<accession>A0ABU4G7N1</accession>
<dbReference type="Proteomes" id="UP001282284">
    <property type="component" value="Unassembled WGS sequence"/>
</dbReference>
<dbReference type="Pfam" id="PF13799">
    <property type="entry name" value="DUF4183"/>
    <property type="match status" value="1"/>
</dbReference>
<comment type="caution">
    <text evidence="2">The sequence shown here is derived from an EMBL/GenBank/DDBJ whole genome shotgun (WGS) entry which is preliminary data.</text>
</comment>
<evidence type="ECO:0000313" key="2">
    <source>
        <dbReference type="EMBL" id="MDW0112992.1"/>
    </source>
</evidence>
<evidence type="ECO:0000313" key="3">
    <source>
        <dbReference type="Proteomes" id="UP001282284"/>
    </source>
</evidence>
<reference evidence="2 3" key="1">
    <citation type="submission" date="2023-06" db="EMBL/GenBank/DDBJ databases">
        <title>Sporosarcina sp. nov., isolated from Korean traditional fermented seafood 'Jeotgal'.</title>
        <authorList>
            <person name="Yang A.I."/>
            <person name="Shin N.-R."/>
        </authorList>
    </citation>
    <scope>NUCLEOTIDE SEQUENCE [LARGE SCALE GENOMIC DNA]</scope>
    <source>
        <strain evidence="2 3">KCTC13119</strain>
    </source>
</reference>
<feature type="domain" description="DUF4183" evidence="1">
    <location>
        <begin position="64"/>
        <end position="132"/>
    </location>
</feature>
<dbReference type="InterPro" id="IPR025237">
    <property type="entry name" value="DUF4183"/>
</dbReference>
<keyword evidence="3" id="KW-1185">Reference proteome</keyword>
<dbReference type="RefSeq" id="WP_317943048.1">
    <property type="nucleotide sequence ID" value="NZ_JAUBDI010000005.1"/>
</dbReference>
<sequence>MMYRCDDQSKTIIACDRRQRRYTYVLPPFPPLEEENGGSPPTSTVTPIVNRYFYVAESTIDLTNGATLSANNFTDDAGNQVNSFTLFSPNGYVNLYVNGVMQQGNMYTLDTNSLTITADNTTVAQGTPIIIETVGFTTT</sequence>
<gene>
    <name evidence="2" type="ORF">QT711_07325</name>
</gene>
<name>A0ABU4G7N1_9BACL</name>
<organism evidence="2 3">
    <name type="scientific">Sporosarcina saromensis</name>
    <dbReference type="NCBI Taxonomy" id="359365"/>
    <lineage>
        <taxon>Bacteria</taxon>
        <taxon>Bacillati</taxon>
        <taxon>Bacillota</taxon>
        <taxon>Bacilli</taxon>
        <taxon>Bacillales</taxon>
        <taxon>Caryophanaceae</taxon>
        <taxon>Sporosarcina</taxon>
    </lineage>
</organism>
<dbReference type="EMBL" id="JAUBDI010000005">
    <property type="protein sequence ID" value="MDW0112992.1"/>
    <property type="molecule type" value="Genomic_DNA"/>
</dbReference>